<feature type="transmembrane region" description="Helical" evidence="5">
    <location>
        <begin position="312"/>
        <end position="329"/>
    </location>
</feature>
<feature type="transmembrane region" description="Helical" evidence="5">
    <location>
        <begin position="219"/>
        <end position="245"/>
    </location>
</feature>
<evidence type="ECO:0000256" key="2">
    <source>
        <dbReference type="ARBA" id="ARBA00022692"/>
    </source>
</evidence>
<dbReference type="Proteomes" id="UP001565220">
    <property type="component" value="Unassembled WGS sequence"/>
</dbReference>
<feature type="transmembrane region" description="Helical" evidence="5">
    <location>
        <begin position="283"/>
        <end position="300"/>
    </location>
</feature>
<dbReference type="PANTHER" id="PTHR10846:SF8">
    <property type="entry name" value="INNER MEMBRANE PROTEIN YRBG"/>
    <property type="match status" value="1"/>
</dbReference>
<dbReference type="InterPro" id="IPR044880">
    <property type="entry name" value="NCX_ion-bd_dom_sf"/>
</dbReference>
<gene>
    <name evidence="7" type="ORF">AB8S09_09385</name>
</gene>
<proteinExistence type="predicted"/>
<protein>
    <submittedName>
        <fullName evidence="7">Sodium:calcium antiporter</fullName>
    </submittedName>
</protein>
<feature type="transmembrane region" description="Helical" evidence="5">
    <location>
        <begin position="257"/>
        <end position="277"/>
    </location>
</feature>
<dbReference type="Gene3D" id="1.20.1420.30">
    <property type="entry name" value="NCX, central ion-binding region"/>
    <property type="match status" value="1"/>
</dbReference>
<keyword evidence="2 5" id="KW-0812">Transmembrane</keyword>
<feature type="domain" description="Sodium/calcium exchanger membrane region" evidence="6">
    <location>
        <begin position="5"/>
        <end position="156"/>
    </location>
</feature>
<evidence type="ECO:0000313" key="8">
    <source>
        <dbReference type="Proteomes" id="UP001565220"/>
    </source>
</evidence>
<feature type="transmembrane region" description="Helical" evidence="5">
    <location>
        <begin position="187"/>
        <end position="207"/>
    </location>
</feature>
<dbReference type="InterPro" id="IPR004837">
    <property type="entry name" value="NaCa_Exmemb"/>
</dbReference>
<feature type="transmembrane region" description="Helical" evidence="5">
    <location>
        <begin position="38"/>
        <end position="62"/>
    </location>
</feature>
<dbReference type="PANTHER" id="PTHR10846">
    <property type="entry name" value="SODIUM/POTASSIUM/CALCIUM EXCHANGER"/>
    <property type="match status" value="1"/>
</dbReference>
<comment type="caution">
    <text evidence="7">The sequence shown here is derived from an EMBL/GenBank/DDBJ whole genome shotgun (WGS) entry which is preliminary data.</text>
</comment>
<accession>A0ABV4DY41</accession>
<keyword evidence="3 5" id="KW-1133">Transmembrane helix</keyword>
<reference evidence="7 8" key="1">
    <citation type="submission" date="2024-08" db="EMBL/GenBank/DDBJ databases">
        <title>Clostridium lapicellarii sp. nov., and Clostridium renhuaiense sp. nov., two species isolated from the mud in a fermentation cellar used for producing sauce-flavour Chinese liquors.</title>
        <authorList>
            <person name="Yang F."/>
            <person name="Wang H."/>
            <person name="Chen L.Q."/>
            <person name="Zhou N."/>
            <person name="Lu J.J."/>
            <person name="Pu X.X."/>
            <person name="Wan B."/>
            <person name="Wang L."/>
            <person name="Liu S.J."/>
        </authorList>
    </citation>
    <scope>NUCLEOTIDE SEQUENCE [LARGE SCALE GENOMIC DNA]</scope>
    <source>
        <strain evidence="7 8">MT-113</strain>
    </source>
</reference>
<sequence>MISTILIMIASALLIYFSCEFFVNGVEWVGKAFNISQSAVGSILAAFGTALPESIVTFIAVVFGTSPKQKDIGVGAALGGPLVLSTIAYAVIGITIFIFSSRRESGEHIKCDNKKLARDQEWFMCIFAFKITLGLVAFTIKPWLGILFLAAYGIYFYKEMNVKNSAVAQKLKPLKITSNNKEPKKSFILIQTIGALAVIFIGSQMFVNKLNILSNSLGIAPHMVSLLLSPIATELPEILNAVIWVKQGKESLALSNISGSMMIQATIPSALGIMFTPWLFDKYLIISAIITFIAILSLQITLKKGHLSDKRLACNILLYVLFVIIIIFVKN</sequence>
<feature type="transmembrane region" description="Helical" evidence="5">
    <location>
        <begin position="6"/>
        <end position="26"/>
    </location>
</feature>
<name>A0ABV4DY41_9CLOT</name>
<feature type="transmembrane region" description="Helical" evidence="5">
    <location>
        <begin position="82"/>
        <end position="101"/>
    </location>
</feature>
<evidence type="ECO:0000313" key="7">
    <source>
        <dbReference type="EMBL" id="MEY8763847.1"/>
    </source>
</evidence>
<evidence type="ECO:0000259" key="6">
    <source>
        <dbReference type="Pfam" id="PF01699"/>
    </source>
</evidence>
<evidence type="ECO:0000256" key="3">
    <source>
        <dbReference type="ARBA" id="ARBA00022989"/>
    </source>
</evidence>
<comment type="subcellular location">
    <subcellularLocation>
        <location evidence="1">Membrane</location>
        <topology evidence="1">Multi-pass membrane protein</topology>
    </subcellularLocation>
</comment>
<dbReference type="Pfam" id="PF01699">
    <property type="entry name" value="Na_Ca_ex"/>
    <property type="match status" value="2"/>
</dbReference>
<evidence type="ECO:0000256" key="1">
    <source>
        <dbReference type="ARBA" id="ARBA00004141"/>
    </source>
</evidence>
<dbReference type="RefSeq" id="WP_294182676.1">
    <property type="nucleotide sequence ID" value="NZ_JBGFFE010000012.1"/>
</dbReference>
<evidence type="ECO:0000256" key="4">
    <source>
        <dbReference type="ARBA" id="ARBA00023136"/>
    </source>
</evidence>
<organism evidence="7 8">
    <name type="scientific">Clostridium lapidicellarium</name>
    <dbReference type="NCBI Taxonomy" id="3240931"/>
    <lineage>
        <taxon>Bacteria</taxon>
        <taxon>Bacillati</taxon>
        <taxon>Bacillota</taxon>
        <taxon>Clostridia</taxon>
        <taxon>Eubacteriales</taxon>
        <taxon>Clostridiaceae</taxon>
        <taxon>Clostridium</taxon>
    </lineage>
</organism>
<dbReference type="EMBL" id="JBGFFE010000012">
    <property type="protein sequence ID" value="MEY8763847.1"/>
    <property type="molecule type" value="Genomic_DNA"/>
</dbReference>
<dbReference type="InterPro" id="IPR004481">
    <property type="entry name" value="K/Na/Ca-exchanger"/>
</dbReference>
<keyword evidence="4 5" id="KW-0472">Membrane</keyword>
<evidence type="ECO:0000256" key="5">
    <source>
        <dbReference type="SAM" id="Phobius"/>
    </source>
</evidence>
<feature type="domain" description="Sodium/calcium exchanger membrane region" evidence="6">
    <location>
        <begin position="190"/>
        <end position="327"/>
    </location>
</feature>
<keyword evidence="8" id="KW-1185">Reference proteome</keyword>